<dbReference type="EMBL" id="CP041969">
    <property type="protein sequence ID" value="QMV43986.1"/>
    <property type="molecule type" value="Genomic_DNA"/>
</dbReference>
<dbReference type="InterPro" id="IPR003594">
    <property type="entry name" value="HATPase_dom"/>
</dbReference>
<dbReference type="Gene3D" id="6.10.340.10">
    <property type="match status" value="1"/>
</dbReference>
<feature type="transmembrane region" description="Helical" evidence="12">
    <location>
        <begin position="20"/>
        <end position="40"/>
    </location>
</feature>
<keyword evidence="7" id="KW-0418">Kinase</keyword>
<evidence type="ECO:0000256" key="1">
    <source>
        <dbReference type="ARBA" id="ARBA00004651"/>
    </source>
</evidence>
<organism evidence="14 15">
    <name type="scientific">Cohnella cholangitidis</name>
    <dbReference type="NCBI Taxonomy" id="2598458"/>
    <lineage>
        <taxon>Bacteria</taxon>
        <taxon>Bacillati</taxon>
        <taxon>Bacillota</taxon>
        <taxon>Bacilli</taxon>
        <taxon>Bacillales</taxon>
        <taxon>Paenibacillaceae</taxon>
        <taxon>Cohnella</taxon>
    </lineage>
</organism>
<evidence type="ECO:0000313" key="14">
    <source>
        <dbReference type="EMBL" id="QMV43986.1"/>
    </source>
</evidence>
<evidence type="ECO:0000256" key="5">
    <source>
        <dbReference type="ARBA" id="ARBA00022692"/>
    </source>
</evidence>
<dbReference type="SMART" id="SM00304">
    <property type="entry name" value="HAMP"/>
    <property type="match status" value="1"/>
</dbReference>
<evidence type="ECO:0000256" key="8">
    <source>
        <dbReference type="ARBA" id="ARBA00022840"/>
    </source>
</evidence>
<dbReference type="PROSITE" id="PS50885">
    <property type="entry name" value="HAMP"/>
    <property type="match status" value="1"/>
</dbReference>
<feature type="transmembrane region" description="Helical" evidence="12">
    <location>
        <begin position="301"/>
        <end position="322"/>
    </location>
</feature>
<evidence type="ECO:0000256" key="9">
    <source>
        <dbReference type="ARBA" id="ARBA00022989"/>
    </source>
</evidence>
<gene>
    <name evidence="14" type="ORF">FPL14_24530</name>
</gene>
<dbReference type="SUPFAM" id="SSF55874">
    <property type="entry name" value="ATPase domain of HSP90 chaperone/DNA topoisomerase II/histidine kinase"/>
    <property type="match status" value="1"/>
</dbReference>
<dbReference type="CDD" id="cd06225">
    <property type="entry name" value="HAMP"/>
    <property type="match status" value="1"/>
</dbReference>
<evidence type="ECO:0000256" key="11">
    <source>
        <dbReference type="ARBA" id="ARBA00023136"/>
    </source>
</evidence>
<keyword evidence="10" id="KW-0902">Two-component regulatory system</keyword>
<proteinExistence type="predicted"/>
<dbReference type="KEGG" id="cchl:FPL14_24530"/>
<name>A0A7G5C452_9BACL</name>
<reference evidence="14 15" key="1">
    <citation type="submission" date="2019-07" db="EMBL/GenBank/DDBJ databases">
        <authorList>
            <person name="Kim J.K."/>
            <person name="Cheong H.-M."/>
            <person name="Choi Y."/>
            <person name="Hwang K.J."/>
            <person name="Lee S."/>
            <person name="Choi C."/>
        </authorList>
    </citation>
    <scope>NUCLEOTIDE SEQUENCE [LARGE SCALE GENOMIC DNA]</scope>
    <source>
        <strain evidence="14 15">KS 22</strain>
    </source>
</reference>
<dbReference type="GO" id="GO:0005524">
    <property type="term" value="F:ATP binding"/>
    <property type="evidence" value="ECO:0007669"/>
    <property type="project" value="UniProtKB-KW"/>
</dbReference>
<keyword evidence="8" id="KW-0067">ATP-binding</keyword>
<dbReference type="InterPro" id="IPR050640">
    <property type="entry name" value="Bact_2-comp_sensor_kinase"/>
</dbReference>
<accession>A0A7G5C452</accession>
<dbReference type="Pfam" id="PF00672">
    <property type="entry name" value="HAMP"/>
    <property type="match status" value="1"/>
</dbReference>
<keyword evidence="9 12" id="KW-1133">Transmembrane helix</keyword>
<dbReference type="InterPro" id="IPR010559">
    <property type="entry name" value="Sig_transdc_His_kin_internal"/>
</dbReference>
<evidence type="ECO:0000256" key="7">
    <source>
        <dbReference type="ARBA" id="ARBA00022777"/>
    </source>
</evidence>
<dbReference type="GO" id="GO:0005886">
    <property type="term" value="C:plasma membrane"/>
    <property type="evidence" value="ECO:0007669"/>
    <property type="project" value="UniProtKB-SubCell"/>
</dbReference>
<evidence type="ECO:0000256" key="3">
    <source>
        <dbReference type="ARBA" id="ARBA00022553"/>
    </source>
</evidence>
<dbReference type="PANTHER" id="PTHR34220">
    <property type="entry name" value="SENSOR HISTIDINE KINASE YPDA"/>
    <property type="match status" value="1"/>
</dbReference>
<comment type="subcellular location">
    <subcellularLocation>
        <location evidence="1">Cell membrane</location>
        <topology evidence="1">Multi-pass membrane protein</topology>
    </subcellularLocation>
</comment>
<keyword evidence="3" id="KW-0597">Phosphoprotein</keyword>
<keyword evidence="11 12" id="KW-0472">Membrane</keyword>
<evidence type="ECO:0000256" key="6">
    <source>
        <dbReference type="ARBA" id="ARBA00022741"/>
    </source>
</evidence>
<dbReference type="GO" id="GO:0000155">
    <property type="term" value="F:phosphorelay sensor kinase activity"/>
    <property type="evidence" value="ECO:0007669"/>
    <property type="project" value="InterPro"/>
</dbReference>
<evidence type="ECO:0000313" key="15">
    <source>
        <dbReference type="Proteomes" id="UP000515679"/>
    </source>
</evidence>
<sequence>MWRRILHGIGQMKLRSKLMVSFLVASIIPIVVISLTVYQLSAESVEEASQEFASMYISQATTNLDDFVQRYDQTTRSVLLERNVMKILSNENPVSMDQLIENKAEIRGFFGRMMMVYPEIETMMLVGVSGTAYHYTKAPDELNLSVLQDQPWYEHYRTTEKQMFITPVHNRSYYKLDTGGAAFTVGRILWNYNGSYAGMLLIELDPSDLIKLSKDFLKLGNRYDIRLIITDEAGGIIYHSDAATGKRPWEEIIGQHYRSEDARNNNNIIVLSDKADKGKLSLSTEIPIDKLLANINSIKHVTLMAIVACLLFIVTISIVYSYKITRPIQDLRKSMKQVELGHYSTLIHVPASNDEISGLVLSYNKMILRIKELIEDVFLAGMKRKQAQFLALQTQINPHMLYNTLESIRMKAIVKDQDEIAEMIKMLARMFKHSLRKEREQNLVRHEVEYASNYIFLQNIRYEDRFVLEIELSEEVLNAPIIPLVFQPIVENSIKHGFRDYATRLHIRIEERRIGNDVLIRIMDNGMSLTPERAQEINRMLHRADAGWLQSETDPDDADTGIGLRNISERLKLQYGERYFLNIGVEQGNGTVVEMLIPLRGGDIQFRGI</sequence>
<keyword evidence="5 12" id="KW-0812">Transmembrane</keyword>
<dbReference type="PANTHER" id="PTHR34220:SF11">
    <property type="entry name" value="SENSOR PROTEIN KINASE HPTS"/>
    <property type="match status" value="1"/>
</dbReference>
<protein>
    <submittedName>
        <fullName evidence="14">HAMP domain-containing protein</fullName>
    </submittedName>
</protein>
<dbReference type="Pfam" id="PF06580">
    <property type="entry name" value="His_kinase"/>
    <property type="match status" value="1"/>
</dbReference>
<dbReference type="Pfam" id="PF02518">
    <property type="entry name" value="HATPase_c"/>
    <property type="match status" value="1"/>
</dbReference>
<keyword evidence="6" id="KW-0547">Nucleotide-binding</keyword>
<dbReference type="AlphaFoldDB" id="A0A7G5C452"/>
<feature type="domain" description="HAMP" evidence="13">
    <location>
        <begin position="322"/>
        <end position="375"/>
    </location>
</feature>
<evidence type="ECO:0000256" key="2">
    <source>
        <dbReference type="ARBA" id="ARBA00022475"/>
    </source>
</evidence>
<dbReference type="RefSeq" id="WP_182300218.1">
    <property type="nucleotide sequence ID" value="NZ_CP041969.1"/>
</dbReference>
<dbReference type="InterPro" id="IPR036890">
    <property type="entry name" value="HATPase_C_sf"/>
</dbReference>
<evidence type="ECO:0000256" key="10">
    <source>
        <dbReference type="ARBA" id="ARBA00023012"/>
    </source>
</evidence>
<evidence type="ECO:0000256" key="12">
    <source>
        <dbReference type="SAM" id="Phobius"/>
    </source>
</evidence>
<evidence type="ECO:0000259" key="13">
    <source>
        <dbReference type="PROSITE" id="PS50885"/>
    </source>
</evidence>
<keyword evidence="4" id="KW-0808">Transferase</keyword>
<dbReference type="SUPFAM" id="SSF158472">
    <property type="entry name" value="HAMP domain-like"/>
    <property type="match status" value="1"/>
</dbReference>
<dbReference type="Gene3D" id="3.30.565.10">
    <property type="entry name" value="Histidine kinase-like ATPase, C-terminal domain"/>
    <property type="match status" value="1"/>
</dbReference>
<evidence type="ECO:0000256" key="4">
    <source>
        <dbReference type="ARBA" id="ARBA00022679"/>
    </source>
</evidence>
<dbReference type="Proteomes" id="UP000515679">
    <property type="component" value="Chromosome"/>
</dbReference>
<keyword evidence="2" id="KW-1003">Cell membrane</keyword>
<dbReference type="InterPro" id="IPR003660">
    <property type="entry name" value="HAMP_dom"/>
</dbReference>
<keyword evidence="15" id="KW-1185">Reference proteome</keyword>